<dbReference type="InterPro" id="IPR027417">
    <property type="entry name" value="P-loop_NTPase"/>
</dbReference>
<dbReference type="PANTHER" id="PTHR23113">
    <property type="entry name" value="GUANINE NUCLEOTIDE EXCHANGE FACTOR"/>
    <property type="match status" value="1"/>
</dbReference>
<dbReference type="GO" id="GO:0007265">
    <property type="term" value="P:Ras protein signal transduction"/>
    <property type="evidence" value="ECO:0007669"/>
    <property type="project" value="TreeGrafter"/>
</dbReference>
<evidence type="ECO:0000313" key="6">
    <source>
        <dbReference type="EMBL" id="PPQ64384.1"/>
    </source>
</evidence>
<dbReference type="CDD" id="cd00882">
    <property type="entry name" value="Ras_like_GTPase"/>
    <property type="match status" value="1"/>
</dbReference>
<dbReference type="SMART" id="SM00147">
    <property type="entry name" value="RasGEF"/>
    <property type="match status" value="1"/>
</dbReference>
<keyword evidence="7" id="KW-1185">Reference proteome</keyword>
<feature type="compositionally biased region" description="Polar residues" evidence="3">
    <location>
        <begin position="220"/>
        <end position="240"/>
    </location>
</feature>
<dbReference type="InterPro" id="IPR023578">
    <property type="entry name" value="Ras_GEF_dom_sf"/>
</dbReference>
<evidence type="ECO:0000313" key="7">
    <source>
        <dbReference type="Proteomes" id="UP000284706"/>
    </source>
</evidence>
<dbReference type="GO" id="GO:0005886">
    <property type="term" value="C:plasma membrane"/>
    <property type="evidence" value="ECO:0007669"/>
    <property type="project" value="TreeGrafter"/>
</dbReference>
<dbReference type="InterPro" id="IPR036964">
    <property type="entry name" value="RASGEF_cat_dom_sf"/>
</dbReference>
<feature type="region of interest" description="Disordered" evidence="3">
    <location>
        <begin position="1"/>
        <end position="153"/>
    </location>
</feature>
<dbReference type="Gene3D" id="1.10.840.10">
    <property type="entry name" value="Ras guanine-nucleotide exchange factors catalytic domain"/>
    <property type="match status" value="1"/>
</dbReference>
<feature type="domain" description="Ras-GEF" evidence="4">
    <location>
        <begin position="803"/>
        <end position="1032"/>
    </location>
</feature>
<accession>A0A409VBL7</accession>
<feature type="region of interest" description="Disordered" evidence="3">
    <location>
        <begin position="487"/>
        <end position="523"/>
    </location>
</feature>
<proteinExistence type="predicted"/>
<feature type="compositionally biased region" description="Low complexity" evidence="3">
    <location>
        <begin position="500"/>
        <end position="515"/>
    </location>
</feature>
<dbReference type="PROSITE" id="PS50009">
    <property type="entry name" value="RASGEF_CAT"/>
    <property type="match status" value="1"/>
</dbReference>
<dbReference type="Proteomes" id="UP000284706">
    <property type="component" value="Unassembled WGS sequence"/>
</dbReference>
<dbReference type="Pfam" id="PF00617">
    <property type="entry name" value="RasGEF"/>
    <property type="match status" value="1"/>
</dbReference>
<protein>
    <recommendedName>
        <fullName evidence="8">Ras GEF</fullName>
    </recommendedName>
</protein>
<feature type="compositionally biased region" description="Polar residues" evidence="3">
    <location>
        <begin position="35"/>
        <end position="50"/>
    </location>
</feature>
<dbReference type="InParanoid" id="A0A409VBL7"/>
<reference evidence="6 7" key="1">
    <citation type="journal article" date="2018" name="Evol. Lett.">
        <title>Horizontal gene cluster transfer increased hallucinogenic mushroom diversity.</title>
        <authorList>
            <person name="Reynolds H.T."/>
            <person name="Vijayakumar V."/>
            <person name="Gluck-Thaler E."/>
            <person name="Korotkin H.B."/>
            <person name="Matheny P.B."/>
            <person name="Slot J.C."/>
        </authorList>
    </citation>
    <scope>NUCLEOTIDE SEQUENCE [LARGE SCALE GENOMIC DNA]</scope>
    <source>
        <strain evidence="6 7">SRW20</strain>
    </source>
</reference>
<feature type="region of interest" description="Disordered" evidence="3">
    <location>
        <begin position="712"/>
        <end position="764"/>
    </location>
</feature>
<dbReference type="STRING" id="231916.A0A409VBL7"/>
<feature type="compositionally biased region" description="Low complexity" evidence="3">
    <location>
        <begin position="197"/>
        <end position="213"/>
    </location>
</feature>
<dbReference type="InterPro" id="IPR000651">
    <property type="entry name" value="Ras-like_Gua-exchang_fac_N"/>
</dbReference>
<dbReference type="PANTHER" id="PTHR23113:SF348">
    <property type="entry name" value="GUANYL-NUCLEOTIDE EXCHANGE FACTOR RASGEF, PUTATIVE (AFU_ORTHOLOGUE AFUA_1G04700)-RELATED"/>
    <property type="match status" value="1"/>
</dbReference>
<dbReference type="SUPFAM" id="SSF52540">
    <property type="entry name" value="P-loop containing nucleoside triphosphate hydrolases"/>
    <property type="match status" value="1"/>
</dbReference>
<dbReference type="SUPFAM" id="SSF48366">
    <property type="entry name" value="Ras GEF"/>
    <property type="match status" value="1"/>
</dbReference>
<sequence length="1066" mass="118663">MPTAHEPLKYPTPELMETRSSRSNLAPQPDKAYIQSPTPSFAESFSTALSSPADDSEGIARFGLSTYTSPHSLRKSTSVDSFAQLRDNSRSHPTETPAPKENASHPQPVPSTRQLHRGRHRGESLGSAESRRDPATPADSDVDRYDPLNAAGSDRFRRISLHSSKASIKGGDLPLPSRARNNSIAVTPISEEHGSRRGSLPSVSSTSSLQSSTKKMNGRVDSTTSRMRSGSLSFNPTRPTVGTGVKPPLEDEPSSSGDVIVLAVVGTKGCGKSTLIRKGLASYGPSGAIDFYQEATSRLFSSQKCSIILGSPEDPLQPVEIIEVQVQSDDRGLLRWPQGLRPPDGVMICYDATRSESFQPVRSLLHAYRSQSIPTIVMQCKSELRHEIESDTASSTSERYDTGLIEVSHSTQQGKEKMKQSFQWMFKAILRQRAGDPSLEHRNPATPDLTYQNPPWADNKIDTLSSPHVIPQAISTTMDIDTHDAVLKDGDNNDEPLDFSTESQQSTWSTPPTSENLPPNNESLLIEDTPITTVTEVEDTQHVDTIENPSGLTDDYMPTISHEKKYGAKKELRSAQWVDLDALLDKLLFLAVSGEDPTFITHFLLTYRRFSAPRSVLLAMQKRMRQLDTPCGDPMFASFAQMRICHLLEMWIRDYAYDFAVPGTAGALNALIKSIIAKTHLLHYGSEILPFLEQLPSLVDRDSAWALKVEITETDTDSGGEEDENETRIHKLPPSVETDSADHDSPDMPNDAPPPTDRKSSISQSKALHPLYPTSLNAIPHDYSPKQHIKDLFKLAQDVLNTDSEEIAQEITRKGVKQFLAIEPRDWLQFTFITGKKANPDPIADFNAMSNHLADWVVSLILCHERPRQRARQIEKFVDIAQKLRQLNNYSALRAFVAGINIATDDPTMEVFKAKAPDAAKNLMSWDVLLQQIRSHRAYRLALRNSKGACIPALEVHMSDLIRAHEGNPESNPDYPGKIHWGKFNMMGRFITSTLQCQAQCRNSHDYDFPKRESIAELFSRKPVMSIEMQKSRLKSQDFDYDEGHPTIPPGQSSNIPGPMKKLFFW</sequence>
<evidence type="ECO:0000256" key="3">
    <source>
        <dbReference type="SAM" id="MobiDB-lite"/>
    </source>
</evidence>
<dbReference type="GO" id="GO:0005085">
    <property type="term" value="F:guanyl-nucleotide exchange factor activity"/>
    <property type="evidence" value="ECO:0007669"/>
    <property type="project" value="UniProtKB-KW"/>
</dbReference>
<dbReference type="Pfam" id="PF00618">
    <property type="entry name" value="RasGEF_N"/>
    <property type="match status" value="1"/>
</dbReference>
<evidence type="ECO:0000259" key="4">
    <source>
        <dbReference type="PROSITE" id="PS50009"/>
    </source>
</evidence>
<dbReference type="OrthoDB" id="28357at2759"/>
<evidence type="ECO:0000256" key="2">
    <source>
        <dbReference type="PROSITE-ProRule" id="PRU00168"/>
    </source>
</evidence>
<gene>
    <name evidence="6" type="ORF">CVT26_002091</name>
</gene>
<keyword evidence="1 2" id="KW-0344">Guanine-nucleotide releasing factor</keyword>
<evidence type="ECO:0000259" key="5">
    <source>
        <dbReference type="PROSITE" id="PS50212"/>
    </source>
</evidence>
<feature type="region of interest" description="Disordered" evidence="3">
    <location>
        <begin position="187"/>
        <end position="253"/>
    </location>
</feature>
<dbReference type="InterPro" id="IPR001895">
    <property type="entry name" value="RASGEF_cat_dom"/>
</dbReference>
<dbReference type="EMBL" id="NHYE01005667">
    <property type="protein sequence ID" value="PPQ64384.1"/>
    <property type="molecule type" value="Genomic_DNA"/>
</dbReference>
<dbReference type="Gene3D" id="3.40.50.300">
    <property type="entry name" value="P-loop containing nucleotide triphosphate hydrolases"/>
    <property type="match status" value="1"/>
</dbReference>
<dbReference type="AlphaFoldDB" id="A0A409VBL7"/>
<feature type="domain" description="N-terminal Ras-GEF" evidence="5">
    <location>
        <begin position="571"/>
        <end position="696"/>
    </location>
</feature>
<organism evidence="6 7">
    <name type="scientific">Gymnopilus dilepis</name>
    <dbReference type="NCBI Taxonomy" id="231916"/>
    <lineage>
        <taxon>Eukaryota</taxon>
        <taxon>Fungi</taxon>
        <taxon>Dikarya</taxon>
        <taxon>Basidiomycota</taxon>
        <taxon>Agaricomycotina</taxon>
        <taxon>Agaricomycetes</taxon>
        <taxon>Agaricomycetidae</taxon>
        <taxon>Agaricales</taxon>
        <taxon>Agaricineae</taxon>
        <taxon>Hymenogastraceae</taxon>
        <taxon>Gymnopilus</taxon>
    </lineage>
</organism>
<comment type="caution">
    <text evidence="6">The sequence shown here is derived from an EMBL/GenBank/DDBJ whole genome shotgun (WGS) entry which is preliminary data.</text>
</comment>
<evidence type="ECO:0008006" key="8">
    <source>
        <dbReference type="Google" id="ProtNLM"/>
    </source>
</evidence>
<evidence type="ECO:0000256" key="1">
    <source>
        <dbReference type="ARBA" id="ARBA00022658"/>
    </source>
</evidence>
<feature type="compositionally biased region" description="Acidic residues" evidence="3">
    <location>
        <begin position="712"/>
        <end position="725"/>
    </location>
</feature>
<feature type="compositionally biased region" description="Polar residues" evidence="3">
    <location>
        <begin position="65"/>
        <end position="81"/>
    </location>
</feature>
<dbReference type="PROSITE" id="PS50212">
    <property type="entry name" value="RASGEF_NTER"/>
    <property type="match status" value="1"/>
</dbReference>
<dbReference type="InterPro" id="IPR008937">
    <property type="entry name" value="Ras-like_GEF"/>
</dbReference>
<dbReference type="Gene3D" id="1.20.870.10">
    <property type="entry name" value="Son of sevenless (SoS) protein Chain: S domain 1"/>
    <property type="match status" value="1"/>
</dbReference>
<name>A0A409VBL7_9AGAR</name>